<evidence type="ECO:0000313" key="5">
    <source>
        <dbReference type="EMBL" id="CAD9474638.1"/>
    </source>
</evidence>
<dbReference type="PANTHER" id="PTHR10562">
    <property type="entry name" value="SMALL UBIQUITIN-RELATED MODIFIER"/>
    <property type="match status" value="1"/>
</dbReference>
<proteinExistence type="predicted"/>
<feature type="chain" id="PRO_5031310752" description="Rad60/SUMO-like domain-containing protein" evidence="3">
    <location>
        <begin position="16"/>
        <end position="359"/>
    </location>
</feature>
<sequence>MKLVALLCGAAVAQAHSTLELEDASQLFQSATILHEGPAETKPTSFMKDVAESMKPSQTFKDALMEIKNKWKQHKAHQLETYEPWRAKEQRKVRELKAKHHGNREKPLPPSKQPKPLSEEERQQLEKEARLAKFGEPMTLIVREPEGREFIVKFRTNTRLQVLMHSMCKKLDIELPDAVFMHRDRKLEPLATATSFGLVDQDVIEVDSPALQAEREKKARQAAAVAMAAEKREQAESDAKEKEDQLLQARLAHKLRTQQKNSIIQNEQRRKQEHKVKGMVTLIFEQAGRNQGPPVHISVKATNWLQGTMDIVSKRMSLDPEKTRFFATRGDKKVLIRPHDSAHTLKLKDEEMITVTHQM</sequence>
<feature type="domain" description="Rad60/SUMO-like" evidence="4">
    <location>
        <begin position="138"/>
        <end position="206"/>
    </location>
</feature>
<dbReference type="InterPro" id="IPR022617">
    <property type="entry name" value="Rad60/SUMO-like_dom"/>
</dbReference>
<gene>
    <name evidence="5" type="ORF">AAND1436_LOCUS31820</name>
</gene>
<evidence type="ECO:0000256" key="2">
    <source>
        <dbReference type="SAM" id="MobiDB-lite"/>
    </source>
</evidence>
<dbReference type="SUPFAM" id="SSF54236">
    <property type="entry name" value="Ubiquitin-like"/>
    <property type="match status" value="1"/>
</dbReference>
<protein>
    <recommendedName>
        <fullName evidence="4">Rad60/SUMO-like domain-containing protein</fullName>
    </recommendedName>
</protein>
<keyword evidence="3" id="KW-0732">Signal</keyword>
<reference evidence="5" key="1">
    <citation type="submission" date="2021-01" db="EMBL/GenBank/DDBJ databases">
        <authorList>
            <person name="Corre E."/>
            <person name="Pelletier E."/>
            <person name="Niang G."/>
            <person name="Scheremetjew M."/>
            <person name="Finn R."/>
            <person name="Kale V."/>
            <person name="Holt S."/>
            <person name="Cochrane G."/>
            <person name="Meng A."/>
            <person name="Brown T."/>
            <person name="Cohen L."/>
        </authorList>
    </citation>
    <scope>NUCLEOTIDE SEQUENCE</scope>
    <source>
        <strain evidence="5">CCMP2222</strain>
    </source>
</reference>
<dbReference type="EMBL" id="HBGQ01065875">
    <property type="protein sequence ID" value="CAD9474638.1"/>
    <property type="molecule type" value="Transcribed_RNA"/>
</dbReference>
<organism evidence="5">
    <name type="scientific">Alexandrium andersonii</name>
    <dbReference type="NCBI Taxonomy" id="327968"/>
    <lineage>
        <taxon>Eukaryota</taxon>
        <taxon>Sar</taxon>
        <taxon>Alveolata</taxon>
        <taxon>Dinophyceae</taxon>
        <taxon>Gonyaulacales</taxon>
        <taxon>Pyrocystaceae</taxon>
        <taxon>Alexandrium</taxon>
    </lineage>
</organism>
<evidence type="ECO:0000259" key="4">
    <source>
        <dbReference type="Pfam" id="PF11976"/>
    </source>
</evidence>
<dbReference type="Pfam" id="PF11976">
    <property type="entry name" value="Rad60-SLD"/>
    <property type="match status" value="1"/>
</dbReference>
<dbReference type="CDD" id="cd01763">
    <property type="entry name" value="Ubl_SUMO_like"/>
    <property type="match status" value="1"/>
</dbReference>
<dbReference type="AlphaFoldDB" id="A0A7S2GXR3"/>
<keyword evidence="1" id="KW-0175">Coiled coil</keyword>
<evidence type="ECO:0000256" key="3">
    <source>
        <dbReference type="SAM" id="SignalP"/>
    </source>
</evidence>
<feature type="region of interest" description="Disordered" evidence="2">
    <location>
        <begin position="96"/>
        <end position="125"/>
    </location>
</feature>
<dbReference type="InterPro" id="IPR029071">
    <property type="entry name" value="Ubiquitin-like_domsf"/>
</dbReference>
<feature type="signal peptide" evidence="3">
    <location>
        <begin position="1"/>
        <end position="15"/>
    </location>
</feature>
<accession>A0A7S2GXR3</accession>
<evidence type="ECO:0000256" key="1">
    <source>
        <dbReference type="SAM" id="Coils"/>
    </source>
</evidence>
<dbReference type="Gene3D" id="3.10.20.90">
    <property type="entry name" value="Phosphatidylinositol 3-kinase Catalytic Subunit, Chain A, domain 1"/>
    <property type="match status" value="2"/>
</dbReference>
<name>A0A7S2GXR3_9DINO</name>
<feature type="coiled-coil region" evidence="1">
    <location>
        <begin position="225"/>
        <end position="252"/>
    </location>
</feature>